<dbReference type="SUPFAM" id="SSF47413">
    <property type="entry name" value="lambda repressor-like DNA-binding domains"/>
    <property type="match status" value="1"/>
</dbReference>
<dbReference type="EMBL" id="CP013023">
    <property type="protein sequence ID" value="ANF97939.1"/>
    <property type="molecule type" value="Genomic_DNA"/>
</dbReference>
<feature type="domain" description="HTH cro/C1-type" evidence="1">
    <location>
        <begin position="11"/>
        <end position="67"/>
    </location>
</feature>
<dbReference type="AlphaFoldDB" id="A0A172ZK74"/>
<protein>
    <recommendedName>
        <fullName evidence="1">HTH cro/C1-type domain-containing protein</fullName>
    </recommendedName>
</protein>
<dbReference type="PROSITE" id="PS50943">
    <property type="entry name" value="HTH_CROC1"/>
    <property type="match status" value="1"/>
</dbReference>
<dbReference type="GO" id="GO:0003677">
    <property type="term" value="F:DNA binding"/>
    <property type="evidence" value="ECO:0007669"/>
    <property type="project" value="InterPro"/>
</dbReference>
<dbReference type="InterPro" id="IPR001387">
    <property type="entry name" value="Cro/C1-type_HTH"/>
</dbReference>
<reference evidence="2 3" key="2">
    <citation type="journal article" date="2016" name="Int. J. Syst. Evol. Microbiol.">
        <title>Paenibacillus bovis sp. nov., isolated from raw yak (Bos grunniens) milk.</title>
        <authorList>
            <person name="Gao C."/>
            <person name="Han J."/>
            <person name="Liu Z."/>
            <person name="Xu X."/>
            <person name="Hang F."/>
            <person name="Wu Z."/>
        </authorList>
    </citation>
    <scope>NUCLEOTIDE SEQUENCE [LARGE SCALE GENOMIC DNA]</scope>
    <source>
        <strain evidence="2 3">BD3526</strain>
    </source>
</reference>
<dbReference type="RefSeq" id="WP_060536033.1">
    <property type="nucleotide sequence ID" value="NZ_CP013023.1"/>
</dbReference>
<dbReference type="STRING" id="1616788.AR543_19230"/>
<gene>
    <name evidence="2" type="ORF">AR543_19230</name>
</gene>
<organism evidence="2 3">
    <name type="scientific">Paenibacillus bovis</name>
    <dbReference type="NCBI Taxonomy" id="1616788"/>
    <lineage>
        <taxon>Bacteria</taxon>
        <taxon>Bacillati</taxon>
        <taxon>Bacillota</taxon>
        <taxon>Bacilli</taxon>
        <taxon>Bacillales</taxon>
        <taxon>Paenibacillaceae</taxon>
        <taxon>Paenibacillus</taxon>
    </lineage>
</organism>
<keyword evidence="3" id="KW-1185">Reference proteome</keyword>
<proteinExistence type="predicted"/>
<reference evidence="3" key="1">
    <citation type="submission" date="2015-10" db="EMBL/GenBank/DDBJ databases">
        <title>Genome of Paenibacillus bovis sp. nov.</title>
        <authorList>
            <person name="Wu Z."/>
            <person name="Gao C."/>
            <person name="Liu Z."/>
            <person name="Zheng H."/>
        </authorList>
    </citation>
    <scope>NUCLEOTIDE SEQUENCE [LARGE SCALE GENOMIC DNA]</scope>
    <source>
        <strain evidence="3">BD3526</strain>
    </source>
</reference>
<evidence type="ECO:0000313" key="2">
    <source>
        <dbReference type="EMBL" id="ANF97939.1"/>
    </source>
</evidence>
<dbReference type="OrthoDB" id="2470416at2"/>
<name>A0A172ZK74_9BACL</name>
<evidence type="ECO:0000313" key="3">
    <source>
        <dbReference type="Proteomes" id="UP000078148"/>
    </source>
</evidence>
<accession>A0A172ZK74</accession>
<dbReference type="Proteomes" id="UP000078148">
    <property type="component" value="Chromosome"/>
</dbReference>
<dbReference type="InterPro" id="IPR010982">
    <property type="entry name" value="Lambda_DNA-bd_dom_sf"/>
</dbReference>
<dbReference type="KEGG" id="pbv:AR543_19230"/>
<evidence type="ECO:0000259" key="1">
    <source>
        <dbReference type="PROSITE" id="PS50943"/>
    </source>
</evidence>
<sequence length="473" mass="56100">MQNTLNIRSIVEQELQQKGYNLSRFSQVSGMNRGTLSLILNGNPSKLPSIPQMDKIAEALGYEQGWLYELYLEECFDREVPHWRRLKNFLYRCIQLDKEELIDKALHRLMEDCSQTAAVFDAAEEWYEEGYRQVLLPFYRYVTVNEKYRHAERLAISHYRIFRLSQSENFENNLRAAITFEPYRHELPVGFRLDGLLKLINVYYNQHMWEKAEFFADELRELSSYVYENRLHISNDIEDEKGLKTERHLVVYYGQGYLMKGNALFLQERYNEALKYIQKYEDLSWFEGLYEDGKKEVNKLSSFARANFLAINLLSGNKESLSEYLELLRNDVNEMLPGLLFVIDAANKYDFAIDCIIEEFLGEVVKMEQDLQTKNGYYQSDMSMERYISLYKKLAIYFFKEHSYNKAIDNIIKCISLSVRANSKKDLISCVSLFELYRRYATDFQLEKYHQFMKEVLRIEEAYISKIIDSSNG</sequence>
<dbReference type="Pfam" id="PF01381">
    <property type="entry name" value="HTH_3"/>
    <property type="match status" value="1"/>
</dbReference>